<accession>A0A151U973</accession>
<protein>
    <submittedName>
        <fullName evidence="1">Heat shock protein 83</fullName>
    </submittedName>
</protein>
<feature type="non-terminal residue" evidence="1">
    <location>
        <position position="1"/>
    </location>
</feature>
<evidence type="ECO:0000313" key="1">
    <source>
        <dbReference type="EMBL" id="KYP75853.1"/>
    </source>
</evidence>
<gene>
    <name evidence="1" type="ORF">KK1_020061</name>
</gene>
<keyword evidence="2" id="KW-1185">Reference proteome</keyword>
<dbReference type="InterPro" id="IPR036890">
    <property type="entry name" value="HATPase_C_sf"/>
</dbReference>
<dbReference type="Proteomes" id="UP000075243">
    <property type="component" value="Chromosome 1"/>
</dbReference>
<dbReference type="Gramene" id="C.cajan_19492.t">
    <property type="protein sequence ID" value="C.cajan_19492.t"/>
    <property type="gene ID" value="C.cajan_19492"/>
</dbReference>
<reference evidence="1 2" key="1">
    <citation type="journal article" date="2012" name="Nat. Biotechnol.">
        <title>Draft genome sequence of pigeonpea (Cajanus cajan), an orphan legume crop of resource-poor farmers.</title>
        <authorList>
            <person name="Varshney R.K."/>
            <person name="Chen W."/>
            <person name="Li Y."/>
            <person name="Bharti A.K."/>
            <person name="Saxena R.K."/>
            <person name="Schlueter J.A."/>
            <person name="Donoghue M.T."/>
            <person name="Azam S."/>
            <person name="Fan G."/>
            <person name="Whaley A.M."/>
            <person name="Farmer A.D."/>
            <person name="Sheridan J."/>
            <person name="Iwata A."/>
            <person name="Tuteja R."/>
            <person name="Penmetsa R.V."/>
            <person name="Wu W."/>
            <person name="Upadhyaya H.D."/>
            <person name="Yang S.P."/>
            <person name="Shah T."/>
            <person name="Saxena K.B."/>
            <person name="Michael T."/>
            <person name="McCombie W.R."/>
            <person name="Yang B."/>
            <person name="Zhang G."/>
            <person name="Yang H."/>
            <person name="Wang J."/>
            <person name="Spillane C."/>
            <person name="Cook D.R."/>
            <person name="May G.D."/>
            <person name="Xu X."/>
            <person name="Jackson S.A."/>
        </authorList>
    </citation>
    <scope>NUCLEOTIDE SEQUENCE [LARGE SCALE GENOMIC DNA]</scope>
    <source>
        <strain evidence="2">cv. Asha</strain>
    </source>
</reference>
<evidence type="ECO:0000313" key="2">
    <source>
        <dbReference type="Proteomes" id="UP000075243"/>
    </source>
</evidence>
<keyword evidence="1" id="KW-0346">Stress response</keyword>
<sequence>ALDKIRSESQMKLKAQFISLVPHKANKTLAYWCVYYLDLINNLGKPNQLDVGFYFAFLVVDKVMVTTMTNAVSIGVGKKNNIFFRAKDDELVKFDLNT</sequence>
<dbReference type="AlphaFoldDB" id="A0A151U973"/>
<dbReference type="Gene3D" id="3.30.565.10">
    <property type="entry name" value="Histidine kinase-like ATPase, C-terminal domain"/>
    <property type="match status" value="1"/>
</dbReference>
<organism evidence="1 2">
    <name type="scientific">Cajanus cajan</name>
    <name type="common">Pigeon pea</name>
    <name type="synonym">Cajanus indicus</name>
    <dbReference type="NCBI Taxonomy" id="3821"/>
    <lineage>
        <taxon>Eukaryota</taxon>
        <taxon>Viridiplantae</taxon>
        <taxon>Streptophyta</taxon>
        <taxon>Embryophyta</taxon>
        <taxon>Tracheophyta</taxon>
        <taxon>Spermatophyta</taxon>
        <taxon>Magnoliopsida</taxon>
        <taxon>eudicotyledons</taxon>
        <taxon>Gunneridae</taxon>
        <taxon>Pentapetalae</taxon>
        <taxon>rosids</taxon>
        <taxon>fabids</taxon>
        <taxon>Fabales</taxon>
        <taxon>Fabaceae</taxon>
        <taxon>Papilionoideae</taxon>
        <taxon>50 kb inversion clade</taxon>
        <taxon>NPAAA clade</taxon>
        <taxon>indigoferoid/millettioid clade</taxon>
        <taxon>Phaseoleae</taxon>
        <taxon>Cajanus</taxon>
    </lineage>
</organism>
<dbReference type="EMBL" id="CM003603">
    <property type="protein sequence ID" value="KYP75853.1"/>
    <property type="molecule type" value="Genomic_DNA"/>
</dbReference>
<proteinExistence type="predicted"/>
<name>A0A151U973_CAJCA</name>